<reference evidence="2" key="1">
    <citation type="journal article" date="2012" name="MBio">
        <title>Comparative genome analysis of Trichophyton rubrum and related dermatophytes reveals candidate genes involved in infection.</title>
        <authorList>
            <person name="Martinez D.A."/>
            <person name="Oliver B.G."/>
            <person name="Graeser Y."/>
            <person name="Goldberg J.M."/>
            <person name="Li W."/>
            <person name="Martinez-Rossi N.M."/>
            <person name="Monod M."/>
            <person name="Shelest E."/>
            <person name="Barton R.C."/>
            <person name="Birch E."/>
            <person name="Brakhage A.A."/>
            <person name="Chen Z."/>
            <person name="Gurr S.J."/>
            <person name="Heiman D."/>
            <person name="Heitman J."/>
            <person name="Kosti I."/>
            <person name="Rossi A."/>
            <person name="Saif S."/>
            <person name="Samalova M."/>
            <person name="Saunders C.W."/>
            <person name="Shea T."/>
            <person name="Summerbell R.C."/>
            <person name="Xu J."/>
            <person name="Young S."/>
            <person name="Zeng Q."/>
            <person name="Birren B.W."/>
            <person name="Cuomo C.A."/>
            <person name="White T.C."/>
        </authorList>
    </citation>
    <scope>NUCLEOTIDE SEQUENCE [LARGE SCALE GENOMIC DNA]</scope>
    <source>
        <strain evidence="2">ATCC MYA-4605 / CBS 113480</strain>
    </source>
</reference>
<dbReference type="Proteomes" id="UP000002035">
    <property type="component" value="Unassembled WGS sequence"/>
</dbReference>
<evidence type="ECO:0000313" key="2">
    <source>
        <dbReference type="Proteomes" id="UP000002035"/>
    </source>
</evidence>
<organism evidence="1 2">
    <name type="scientific">Arthroderma otae (strain ATCC MYA-4605 / CBS 113480)</name>
    <name type="common">Microsporum canis</name>
    <dbReference type="NCBI Taxonomy" id="554155"/>
    <lineage>
        <taxon>Eukaryota</taxon>
        <taxon>Fungi</taxon>
        <taxon>Dikarya</taxon>
        <taxon>Ascomycota</taxon>
        <taxon>Pezizomycotina</taxon>
        <taxon>Eurotiomycetes</taxon>
        <taxon>Eurotiomycetidae</taxon>
        <taxon>Onygenales</taxon>
        <taxon>Arthrodermataceae</taxon>
        <taxon>Microsporum</taxon>
    </lineage>
</organism>
<accession>C5FUZ3</accession>
<dbReference type="HOGENOM" id="CLU_2096330_0_0_1"/>
<dbReference type="VEuPathDB" id="FungiDB:MCYG_06546"/>
<name>C5FUZ3_ARTOC</name>
<sequence>MVVTVMIQYIGVSAGRSSLVLDVSKTGTLIRYNNPESVAEENAIAIPGAPDCGTLRFQVELDGNLRSNNWTSTWTSHNSLAARQLSPPGCIGISNPAAQVYVNGKRYQKVAASGKA</sequence>
<dbReference type="GeneID" id="9222357"/>
<dbReference type="AlphaFoldDB" id="C5FUZ3"/>
<gene>
    <name evidence="1" type="ORF">MCYG_06546</name>
</gene>
<dbReference type="RefSeq" id="XP_002844582.1">
    <property type="nucleotide sequence ID" value="XM_002844536.1"/>
</dbReference>
<protein>
    <submittedName>
        <fullName evidence="1">Uncharacterized protein</fullName>
    </submittedName>
</protein>
<evidence type="ECO:0000313" key="1">
    <source>
        <dbReference type="EMBL" id="EEQ33727.1"/>
    </source>
</evidence>
<proteinExistence type="predicted"/>
<keyword evidence="2" id="KW-1185">Reference proteome</keyword>
<dbReference type="EMBL" id="DS995706">
    <property type="protein sequence ID" value="EEQ33727.1"/>
    <property type="molecule type" value="Genomic_DNA"/>
</dbReference>